<proteinExistence type="predicted"/>
<feature type="chain" id="PRO_5021352824" evidence="2">
    <location>
        <begin position="26"/>
        <end position="82"/>
    </location>
</feature>
<organism evidence="3 4">
    <name type="scientific">Liparis tanakae</name>
    <name type="common">Tanaka's snailfish</name>
    <dbReference type="NCBI Taxonomy" id="230148"/>
    <lineage>
        <taxon>Eukaryota</taxon>
        <taxon>Metazoa</taxon>
        <taxon>Chordata</taxon>
        <taxon>Craniata</taxon>
        <taxon>Vertebrata</taxon>
        <taxon>Euteleostomi</taxon>
        <taxon>Actinopterygii</taxon>
        <taxon>Neopterygii</taxon>
        <taxon>Teleostei</taxon>
        <taxon>Neoteleostei</taxon>
        <taxon>Acanthomorphata</taxon>
        <taxon>Eupercaria</taxon>
        <taxon>Perciformes</taxon>
        <taxon>Cottioidei</taxon>
        <taxon>Cottales</taxon>
        <taxon>Liparidae</taxon>
        <taxon>Liparis</taxon>
    </lineage>
</organism>
<reference evidence="3 4" key="1">
    <citation type="submission" date="2019-03" db="EMBL/GenBank/DDBJ databases">
        <title>First draft genome of Liparis tanakae, snailfish: a comprehensive survey of snailfish specific genes.</title>
        <authorList>
            <person name="Kim W."/>
            <person name="Song I."/>
            <person name="Jeong J.-H."/>
            <person name="Kim D."/>
            <person name="Kim S."/>
            <person name="Ryu S."/>
            <person name="Song J.Y."/>
            <person name="Lee S.K."/>
        </authorList>
    </citation>
    <scope>NUCLEOTIDE SEQUENCE [LARGE SCALE GENOMIC DNA]</scope>
    <source>
        <tissue evidence="3">Muscle</tissue>
    </source>
</reference>
<dbReference type="Proteomes" id="UP000314294">
    <property type="component" value="Unassembled WGS sequence"/>
</dbReference>
<keyword evidence="4" id="KW-1185">Reference proteome</keyword>
<sequence length="82" mass="8419">MAVCLSLNGSLPLLLSSSGPPPTSAIDRELIAVFNWLDGVDCRCRHREARRGIGEAWNAGSIDGSGSPKGSGSRDAVAAPAV</sequence>
<name>A0A4Z2FYX4_9TELE</name>
<dbReference type="AlphaFoldDB" id="A0A4Z2FYX4"/>
<evidence type="ECO:0000256" key="2">
    <source>
        <dbReference type="SAM" id="SignalP"/>
    </source>
</evidence>
<feature type="region of interest" description="Disordered" evidence="1">
    <location>
        <begin position="57"/>
        <end position="82"/>
    </location>
</feature>
<evidence type="ECO:0000256" key="1">
    <source>
        <dbReference type="SAM" id="MobiDB-lite"/>
    </source>
</evidence>
<feature type="signal peptide" evidence="2">
    <location>
        <begin position="1"/>
        <end position="25"/>
    </location>
</feature>
<accession>A0A4Z2FYX4</accession>
<evidence type="ECO:0000313" key="3">
    <source>
        <dbReference type="EMBL" id="TNN46055.1"/>
    </source>
</evidence>
<evidence type="ECO:0000313" key="4">
    <source>
        <dbReference type="Proteomes" id="UP000314294"/>
    </source>
</evidence>
<comment type="caution">
    <text evidence="3">The sequence shown here is derived from an EMBL/GenBank/DDBJ whole genome shotgun (WGS) entry which is preliminary data.</text>
</comment>
<dbReference type="EMBL" id="SRLO01000811">
    <property type="protein sequence ID" value="TNN46055.1"/>
    <property type="molecule type" value="Genomic_DNA"/>
</dbReference>
<keyword evidence="2" id="KW-0732">Signal</keyword>
<gene>
    <name evidence="3" type="ORF">EYF80_043754</name>
</gene>
<protein>
    <submittedName>
        <fullName evidence="3">Uncharacterized protein</fullName>
    </submittedName>
</protein>